<dbReference type="Gene3D" id="2.30.330.10">
    <property type="entry name" value="SpoA-like"/>
    <property type="match status" value="1"/>
</dbReference>
<dbReference type="EMBL" id="VAFL01000001">
    <property type="protein sequence ID" value="TKW68477.1"/>
    <property type="molecule type" value="Genomic_DNA"/>
</dbReference>
<keyword evidence="2" id="KW-0282">Flagellum</keyword>
<comment type="caution">
    <text evidence="2">The sequence shown here is derived from an EMBL/GenBank/DDBJ whole genome shotgun (WGS) entry which is preliminary data.</text>
</comment>
<dbReference type="SUPFAM" id="SSF101801">
    <property type="entry name" value="Surface presentation of antigens (SPOA)"/>
    <property type="match status" value="1"/>
</dbReference>
<dbReference type="InterPro" id="IPR036429">
    <property type="entry name" value="SpoA-like_sf"/>
</dbReference>
<protein>
    <submittedName>
        <fullName evidence="2">FliM/FliN family flagellar motor switch protein</fullName>
    </submittedName>
</protein>
<keyword evidence="2" id="KW-0969">Cilium</keyword>
<reference evidence="2 3" key="1">
    <citation type="journal article" date="2017" name="Nat. Commun.">
        <title>In situ click chemistry generation of cyclooxygenase-2 inhibitors.</title>
        <authorList>
            <person name="Bhardwaj A."/>
            <person name="Kaur J."/>
            <person name="Wuest M."/>
            <person name="Wuest F."/>
        </authorList>
    </citation>
    <scope>NUCLEOTIDE SEQUENCE [LARGE SCALE GENOMIC DNA]</scope>
    <source>
        <strain evidence="2">S2_012_000_R3_94</strain>
    </source>
</reference>
<gene>
    <name evidence="2" type="ORF">DI616_00275</name>
</gene>
<feature type="domain" description="Flagellar motor switch protein FliN-like C-terminal" evidence="1">
    <location>
        <begin position="250"/>
        <end position="319"/>
    </location>
</feature>
<dbReference type="Pfam" id="PF01052">
    <property type="entry name" value="FliMN_C"/>
    <property type="match status" value="1"/>
</dbReference>
<dbReference type="AlphaFoldDB" id="A0A533IDC0"/>
<name>A0A533IDC0_PARDE</name>
<evidence type="ECO:0000259" key="1">
    <source>
        <dbReference type="Pfam" id="PF01052"/>
    </source>
</evidence>
<accession>A0A533IDC0</accession>
<keyword evidence="2" id="KW-0966">Cell projection</keyword>
<proteinExistence type="predicted"/>
<evidence type="ECO:0000313" key="2">
    <source>
        <dbReference type="EMBL" id="TKW68477.1"/>
    </source>
</evidence>
<evidence type="ECO:0000313" key="3">
    <source>
        <dbReference type="Proteomes" id="UP000315344"/>
    </source>
</evidence>
<sequence length="411" mass="43083">MAKAGTQKTKAATAGGTAPARGTAAVLGRYLARQKTQSGIVAPAVAAPKPTPERAISIAIGRAAQKYCALSCFPVQARHGRSTLAEMIELLPERALVLVVENNRGSHGVVALSQEFLTAVIEMQSIGRVGSHPTPDRLPTRTDAAISAEFVNAALAELASELGLLGQGDGTTSFRFASFVQDPKPLELMLEDNVYDSYRLDARLGQGGPREGRFLAFLPAADQAFCPVDHPAEPAQMASAGHGGCSLSEAVQSVPITLTAILCRKSIPLRELRALTPGALIGLPFDAMAKARLETSSGVAVLTGKLGALHGQRAIRVTAKQTATTAAEGFASENADTVPQVADPAVGWDADPGISDADDTYNFPQTSLFAVEPPVDDMDDPDAFRPILQQPEPEEADNVAATALPMNFIID</sequence>
<dbReference type="InterPro" id="IPR001543">
    <property type="entry name" value="FliN-like_C"/>
</dbReference>
<dbReference type="Proteomes" id="UP000315344">
    <property type="component" value="Unassembled WGS sequence"/>
</dbReference>
<organism evidence="2 3">
    <name type="scientific">Paracoccus denitrificans</name>
    <dbReference type="NCBI Taxonomy" id="266"/>
    <lineage>
        <taxon>Bacteria</taxon>
        <taxon>Pseudomonadati</taxon>
        <taxon>Pseudomonadota</taxon>
        <taxon>Alphaproteobacteria</taxon>
        <taxon>Rhodobacterales</taxon>
        <taxon>Paracoccaceae</taxon>
        <taxon>Paracoccus</taxon>
    </lineage>
</organism>